<feature type="repeat" description="ANK" evidence="3">
    <location>
        <begin position="20"/>
        <end position="52"/>
    </location>
</feature>
<dbReference type="SMART" id="SM00248">
    <property type="entry name" value="ANK"/>
    <property type="match status" value="3"/>
</dbReference>
<name>A0AA40C5L9_9PEZI</name>
<proteinExistence type="predicted"/>
<evidence type="ECO:0000256" key="3">
    <source>
        <dbReference type="PROSITE-ProRule" id="PRU00023"/>
    </source>
</evidence>
<dbReference type="Gene3D" id="1.25.40.20">
    <property type="entry name" value="Ankyrin repeat-containing domain"/>
    <property type="match status" value="1"/>
</dbReference>
<feature type="repeat" description="ANK" evidence="3">
    <location>
        <begin position="53"/>
        <end position="85"/>
    </location>
</feature>
<gene>
    <name evidence="4" type="ORF">B0T14DRAFT_409275</name>
</gene>
<evidence type="ECO:0000313" key="5">
    <source>
        <dbReference type="Proteomes" id="UP001175000"/>
    </source>
</evidence>
<keyword evidence="2 3" id="KW-0040">ANK repeat</keyword>
<feature type="non-terminal residue" evidence="4">
    <location>
        <position position="1"/>
    </location>
</feature>
<dbReference type="PANTHER" id="PTHR24201">
    <property type="entry name" value="ANK_REP_REGION DOMAIN-CONTAINING PROTEIN"/>
    <property type="match status" value="1"/>
</dbReference>
<feature type="non-terminal residue" evidence="4">
    <location>
        <position position="111"/>
    </location>
</feature>
<evidence type="ECO:0000256" key="1">
    <source>
        <dbReference type="ARBA" id="ARBA00022737"/>
    </source>
</evidence>
<dbReference type="AlphaFoldDB" id="A0AA40C5L9"/>
<protein>
    <submittedName>
        <fullName evidence="4">Ankyrin repeat-containing domain protein</fullName>
    </submittedName>
</protein>
<accession>A0AA40C5L9</accession>
<dbReference type="PROSITE" id="PS50088">
    <property type="entry name" value="ANK_REPEAT"/>
    <property type="match status" value="2"/>
</dbReference>
<dbReference type="InterPro" id="IPR050776">
    <property type="entry name" value="Ank_Repeat/CDKN_Inhibitor"/>
</dbReference>
<dbReference type="InterPro" id="IPR036770">
    <property type="entry name" value="Ankyrin_rpt-contain_sf"/>
</dbReference>
<organism evidence="4 5">
    <name type="scientific">Immersiella caudata</name>
    <dbReference type="NCBI Taxonomy" id="314043"/>
    <lineage>
        <taxon>Eukaryota</taxon>
        <taxon>Fungi</taxon>
        <taxon>Dikarya</taxon>
        <taxon>Ascomycota</taxon>
        <taxon>Pezizomycotina</taxon>
        <taxon>Sordariomycetes</taxon>
        <taxon>Sordariomycetidae</taxon>
        <taxon>Sordariales</taxon>
        <taxon>Lasiosphaeriaceae</taxon>
        <taxon>Immersiella</taxon>
    </lineage>
</organism>
<evidence type="ECO:0000256" key="2">
    <source>
        <dbReference type="ARBA" id="ARBA00023043"/>
    </source>
</evidence>
<keyword evidence="1" id="KW-0677">Repeat</keyword>
<dbReference type="EMBL" id="JAULSU010000002">
    <property type="protein sequence ID" value="KAK0625940.1"/>
    <property type="molecule type" value="Genomic_DNA"/>
</dbReference>
<dbReference type="InterPro" id="IPR002110">
    <property type="entry name" value="Ankyrin_rpt"/>
</dbReference>
<dbReference type="Pfam" id="PF12796">
    <property type="entry name" value="Ank_2"/>
    <property type="match status" value="1"/>
</dbReference>
<dbReference type="PROSITE" id="PS50297">
    <property type="entry name" value="ANK_REP_REGION"/>
    <property type="match status" value="1"/>
</dbReference>
<dbReference type="Proteomes" id="UP001175000">
    <property type="component" value="Unassembled WGS sequence"/>
</dbReference>
<comment type="caution">
    <text evidence="4">The sequence shown here is derived from an EMBL/GenBank/DDBJ whole genome shotgun (WGS) entry which is preliminary data.</text>
</comment>
<reference evidence="4" key="1">
    <citation type="submission" date="2023-06" db="EMBL/GenBank/DDBJ databases">
        <title>Genome-scale phylogeny and comparative genomics of the fungal order Sordariales.</title>
        <authorList>
            <consortium name="Lawrence Berkeley National Laboratory"/>
            <person name="Hensen N."/>
            <person name="Bonometti L."/>
            <person name="Westerberg I."/>
            <person name="Brannstrom I.O."/>
            <person name="Guillou S."/>
            <person name="Cros-Aarteil S."/>
            <person name="Calhoun S."/>
            <person name="Haridas S."/>
            <person name="Kuo A."/>
            <person name="Mondo S."/>
            <person name="Pangilinan J."/>
            <person name="Riley R."/>
            <person name="Labutti K."/>
            <person name="Andreopoulos B."/>
            <person name="Lipzen A."/>
            <person name="Chen C."/>
            <person name="Yanf M."/>
            <person name="Daum C."/>
            <person name="Ng V."/>
            <person name="Clum A."/>
            <person name="Steindorff A."/>
            <person name="Ohm R."/>
            <person name="Martin F."/>
            <person name="Silar P."/>
            <person name="Natvig D."/>
            <person name="Lalanne C."/>
            <person name="Gautier V."/>
            <person name="Ament-Velasquez S.L."/>
            <person name="Kruys A."/>
            <person name="Hutchinson M.I."/>
            <person name="Powell A.J."/>
            <person name="Barry K."/>
            <person name="Miller A.N."/>
            <person name="Grigoriev I.V."/>
            <person name="Debuchy R."/>
            <person name="Gladieux P."/>
            <person name="Thoren M.H."/>
            <person name="Johannesson H."/>
        </authorList>
    </citation>
    <scope>NUCLEOTIDE SEQUENCE</scope>
    <source>
        <strain evidence="4">CBS 606.72</strain>
    </source>
</reference>
<sequence length="111" mass="12325">DILQRLVSAGHDINALIIPYSTTPLLAAAMMNNCIIIPHLLRYGADLNHQDKEGDTALTEAIYNHSHEALRTLVAHGANYRLRSKSGETILHLLARYGDLRMLEIIAEAKL</sequence>
<keyword evidence="5" id="KW-1185">Reference proteome</keyword>
<evidence type="ECO:0000313" key="4">
    <source>
        <dbReference type="EMBL" id="KAK0625940.1"/>
    </source>
</evidence>
<dbReference type="SUPFAM" id="SSF48403">
    <property type="entry name" value="Ankyrin repeat"/>
    <property type="match status" value="1"/>
</dbReference>